<gene>
    <name evidence="2" type="ORF">HHL22_11425</name>
</gene>
<accession>A0A7Y0AEF4</accession>
<dbReference type="SUPFAM" id="SSF49464">
    <property type="entry name" value="Carboxypeptidase regulatory domain-like"/>
    <property type="match status" value="1"/>
</dbReference>
<sequence length="142" mass="15598">MSRVSTYCPLVSAFLLSLGASCAQRLAKANYSPAYELTRFKSHNPASAPLISGAIDQRQSDGSRYSPAIARGIQNFAVLAIDGVLFNSQPDGTYSFKLTTGRHRLRVGLPGLMRVDIPLRVYQGDSVRLDFHLRTDSRPLIN</sequence>
<dbReference type="Proteomes" id="UP000559626">
    <property type="component" value="Unassembled WGS sequence"/>
</dbReference>
<dbReference type="RefSeq" id="WP_169531380.1">
    <property type="nucleotide sequence ID" value="NZ_JABBGH010000002.1"/>
</dbReference>
<protein>
    <recommendedName>
        <fullName evidence="4">Carboxypeptidase regulatory-like domain-containing protein</fullName>
    </recommendedName>
</protein>
<dbReference type="AlphaFoldDB" id="A0A7Y0AEF4"/>
<reference evidence="2 3" key="1">
    <citation type="submission" date="2020-04" db="EMBL/GenBank/DDBJ databases">
        <title>Hymenobacter polaris sp. nov., isolated from Arctic soil.</title>
        <authorList>
            <person name="Dahal R.H."/>
        </authorList>
    </citation>
    <scope>NUCLEOTIDE SEQUENCE [LARGE SCALE GENOMIC DNA]</scope>
    <source>
        <strain evidence="2 3">RP-2-7</strain>
    </source>
</reference>
<feature type="chain" id="PRO_5031129317" description="Carboxypeptidase regulatory-like domain-containing protein" evidence="1">
    <location>
        <begin position="24"/>
        <end position="142"/>
    </location>
</feature>
<organism evidence="2 3">
    <name type="scientific">Hymenobacter polaris</name>
    <dbReference type="NCBI Taxonomy" id="2682546"/>
    <lineage>
        <taxon>Bacteria</taxon>
        <taxon>Pseudomonadati</taxon>
        <taxon>Bacteroidota</taxon>
        <taxon>Cytophagia</taxon>
        <taxon>Cytophagales</taxon>
        <taxon>Hymenobacteraceae</taxon>
        <taxon>Hymenobacter</taxon>
    </lineage>
</organism>
<keyword evidence="1" id="KW-0732">Signal</keyword>
<dbReference type="PROSITE" id="PS51257">
    <property type="entry name" value="PROKAR_LIPOPROTEIN"/>
    <property type="match status" value="1"/>
</dbReference>
<keyword evidence="3" id="KW-1185">Reference proteome</keyword>
<name>A0A7Y0AEF4_9BACT</name>
<dbReference type="InterPro" id="IPR008969">
    <property type="entry name" value="CarboxyPept-like_regulatory"/>
</dbReference>
<evidence type="ECO:0008006" key="4">
    <source>
        <dbReference type="Google" id="ProtNLM"/>
    </source>
</evidence>
<evidence type="ECO:0000313" key="2">
    <source>
        <dbReference type="EMBL" id="NML65814.1"/>
    </source>
</evidence>
<evidence type="ECO:0000256" key="1">
    <source>
        <dbReference type="SAM" id="SignalP"/>
    </source>
</evidence>
<proteinExistence type="predicted"/>
<comment type="caution">
    <text evidence="2">The sequence shown here is derived from an EMBL/GenBank/DDBJ whole genome shotgun (WGS) entry which is preliminary data.</text>
</comment>
<evidence type="ECO:0000313" key="3">
    <source>
        <dbReference type="Proteomes" id="UP000559626"/>
    </source>
</evidence>
<dbReference type="EMBL" id="JABBGH010000002">
    <property type="protein sequence ID" value="NML65814.1"/>
    <property type="molecule type" value="Genomic_DNA"/>
</dbReference>
<feature type="signal peptide" evidence="1">
    <location>
        <begin position="1"/>
        <end position="23"/>
    </location>
</feature>